<reference evidence="17 19" key="1">
    <citation type="submission" date="2019-03" db="EMBL/GenBank/DDBJ databases">
        <title>Vagococcus sp. was isolated fron gut of Carduelis flavirostris.</title>
        <authorList>
            <person name="Ge Y."/>
        </authorList>
    </citation>
    <scope>NUCLEOTIDE SEQUENCE [LARGE SCALE GENOMIC DNA]</scope>
    <source>
        <strain evidence="17 19">CF-210</strain>
    </source>
</reference>
<evidence type="ECO:0000256" key="11">
    <source>
        <dbReference type="ARBA" id="ARBA00023014"/>
    </source>
</evidence>
<dbReference type="GO" id="GO:0032357">
    <property type="term" value="F:oxidized purine DNA binding"/>
    <property type="evidence" value="ECO:0007669"/>
    <property type="project" value="TreeGrafter"/>
</dbReference>
<keyword evidence="7" id="KW-0479">Metal-binding</keyword>
<dbReference type="PROSITE" id="PS00764">
    <property type="entry name" value="ENDONUCLEASE_III_1"/>
    <property type="match status" value="1"/>
</dbReference>
<evidence type="ECO:0000256" key="6">
    <source>
        <dbReference type="ARBA" id="ARBA00022485"/>
    </source>
</evidence>
<evidence type="ECO:0000256" key="13">
    <source>
        <dbReference type="ARBA" id="ARBA00023295"/>
    </source>
</evidence>
<evidence type="ECO:0000256" key="10">
    <source>
        <dbReference type="ARBA" id="ARBA00023004"/>
    </source>
</evidence>
<dbReference type="SMART" id="SM00525">
    <property type="entry name" value="FES"/>
    <property type="match status" value="1"/>
</dbReference>
<comment type="catalytic activity">
    <reaction evidence="1 14">
        <text>Hydrolyzes free adenine bases from 7,8-dihydro-8-oxoguanine:adenine mismatched double-stranded DNA, leaving an apurinic site.</text>
        <dbReference type="EC" id="3.2.2.31"/>
    </reaction>
</comment>
<dbReference type="NCBIfam" id="TIGR01084">
    <property type="entry name" value="mutY"/>
    <property type="match status" value="1"/>
</dbReference>
<keyword evidence="8 14" id="KW-0227">DNA damage</keyword>
<accession>A0AAJ5EFV8</accession>
<evidence type="ECO:0000313" key="19">
    <source>
        <dbReference type="Proteomes" id="UP000297725"/>
    </source>
</evidence>
<comment type="cofactor">
    <cofactor evidence="14">
        <name>[4Fe-4S] cluster</name>
        <dbReference type="ChEBI" id="CHEBI:49883"/>
    </cofactor>
    <text evidence="14">Binds 1 [4Fe-4S] cluster.</text>
</comment>
<dbReference type="Proteomes" id="UP000296883">
    <property type="component" value="Chromosome"/>
</dbReference>
<dbReference type="Pfam" id="PF00633">
    <property type="entry name" value="HHH"/>
    <property type="match status" value="1"/>
</dbReference>
<dbReference type="InterPro" id="IPR029119">
    <property type="entry name" value="MutY_C"/>
</dbReference>
<dbReference type="Pfam" id="PF14815">
    <property type="entry name" value="NUDIX_4"/>
    <property type="match status" value="1"/>
</dbReference>
<evidence type="ECO:0000256" key="5">
    <source>
        <dbReference type="ARBA" id="ARBA00022023"/>
    </source>
</evidence>
<evidence type="ECO:0000256" key="9">
    <source>
        <dbReference type="ARBA" id="ARBA00022801"/>
    </source>
</evidence>
<evidence type="ECO:0000256" key="4">
    <source>
        <dbReference type="ARBA" id="ARBA00012045"/>
    </source>
</evidence>
<dbReference type="InterPro" id="IPR005760">
    <property type="entry name" value="A/G_AdeGlyc_MutY"/>
</dbReference>
<keyword evidence="10 14" id="KW-0408">Iron</keyword>
<evidence type="ECO:0000313" key="16">
    <source>
        <dbReference type="EMBL" id="QCA29243.1"/>
    </source>
</evidence>
<evidence type="ECO:0000256" key="8">
    <source>
        <dbReference type="ARBA" id="ARBA00022763"/>
    </source>
</evidence>
<keyword evidence="11" id="KW-0411">Iron-sulfur</keyword>
<dbReference type="InterPro" id="IPR003265">
    <property type="entry name" value="HhH-GPD_domain"/>
</dbReference>
<dbReference type="GO" id="GO:0046872">
    <property type="term" value="F:metal ion binding"/>
    <property type="evidence" value="ECO:0007669"/>
    <property type="project" value="UniProtKB-UniRule"/>
</dbReference>
<comment type="function">
    <text evidence="2">Adenine glycosylase active on G-A mispairs. MutY also corrects error-prone DNA synthesis past GO lesions which are due to the oxidatively damaged form of guanine: 7,8-dihydro-8-oxoguanine (8-oxo-dGTP).</text>
</comment>
<organism evidence="17 19">
    <name type="scientific">Vagococcus xieshaowenii</name>
    <dbReference type="NCBI Taxonomy" id="2562451"/>
    <lineage>
        <taxon>Bacteria</taxon>
        <taxon>Bacillati</taxon>
        <taxon>Bacillota</taxon>
        <taxon>Bacilli</taxon>
        <taxon>Lactobacillales</taxon>
        <taxon>Enterococcaceae</taxon>
        <taxon>Vagococcus</taxon>
    </lineage>
</organism>
<dbReference type="EC" id="3.2.2.31" evidence="4 14"/>
<feature type="domain" description="HhH-GPD" evidence="15">
    <location>
        <begin position="59"/>
        <end position="210"/>
    </location>
</feature>
<dbReference type="GO" id="GO:0000701">
    <property type="term" value="F:purine-specific mismatch base pair DNA N-glycosylase activity"/>
    <property type="evidence" value="ECO:0007669"/>
    <property type="project" value="UniProtKB-EC"/>
</dbReference>
<dbReference type="GO" id="GO:0006284">
    <property type="term" value="P:base-excision repair"/>
    <property type="evidence" value="ECO:0007669"/>
    <property type="project" value="UniProtKB-UniRule"/>
</dbReference>
<dbReference type="GO" id="GO:0035485">
    <property type="term" value="F:adenine/guanine mispair binding"/>
    <property type="evidence" value="ECO:0007669"/>
    <property type="project" value="TreeGrafter"/>
</dbReference>
<dbReference type="FunFam" id="1.10.340.30:FF:000002">
    <property type="entry name" value="Adenine DNA glycosylase"/>
    <property type="match status" value="1"/>
</dbReference>
<name>A0AAJ5EFV8_9ENTE</name>
<dbReference type="EMBL" id="CP038865">
    <property type="protein sequence ID" value="QCA29243.1"/>
    <property type="molecule type" value="Genomic_DNA"/>
</dbReference>
<dbReference type="InterPro" id="IPR015797">
    <property type="entry name" value="NUDIX_hydrolase-like_dom_sf"/>
</dbReference>
<dbReference type="AlphaFoldDB" id="A0AAJ5EFV8"/>
<dbReference type="CDD" id="cd00056">
    <property type="entry name" value="ENDO3c"/>
    <property type="match status" value="1"/>
</dbReference>
<dbReference type="Pfam" id="PF10576">
    <property type="entry name" value="EndIII_4Fe-2S"/>
    <property type="match status" value="1"/>
</dbReference>
<dbReference type="GO" id="GO:0006298">
    <property type="term" value="P:mismatch repair"/>
    <property type="evidence" value="ECO:0007669"/>
    <property type="project" value="TreeGrafter"/>
</dbReference>
<keyword evidence="6" id="KW-0004">4Fe-4S</keyword>
<dbReference type="RefSeq" id="WP_135253378.1">
    <property type="nucleotide sequence ID" value="NZ_CP038865.1"/>
</dbReference>
<gene>
    <name evidence="17" type="primary">mutY</name>
    <name evidence="17" type="ORF">E4031_00550</name>
    <name evidence="16" type="ORF">E4Z98_07895</name>
</gene>
<comment type="similarity">
    <text evidence="3 14">Belongs to the Nth/MutY family.</text>
</comment>
<evidence type="ECO:0000256" key="2">
    <source>
        <dbReference type="ARBA" id="ARBA00002933"/>
    </source>
</evidence>
<evidence type="ECO:0000259" key="15">
    <source>
        <dbReference type="SMART" id="SM00478"/>
    </source>
</evidence>
<keyword evidence="9" id="KW-0378">Hydrolase</keyword>
<dbReference type="Gene3D" id="3.90.79.10">
    <property type="entry name" value="Nucleoside Triphosphate Pyrophosphohydrolase"/>
    <property type="match status" value="1"/>
</dbReference>
<evidence type="ECO:0000256" key="3">
    <source>
        <dbReference type="ARBA" id="ARBA00008343"/>
    </source>
</evidence>
<dbReference type="Gene3D" id="1.10.340.30">
    <property type="entry name" value="Hypothetical protein, domain 2"/>
    <property type="match status" value="1"/>
</dbReference>
<dbReference type="GO" id="GO:0034039">
    <property type="term" value="F:8-oxo-7,8-dihydroguanine DNA N-glycosylase activity"/>
    <property type="evidence" value="ECO:0007669"/>
    <property type="project" value="TreeGrafter"/>
</dbReference>
<dbReference type="SUPFAM" id="SSF48150">
    <property type="entry name" value="DNA-glycosylase"/>
    <property type="match status" value="1"/>
</dbReference>
<keyword evidence="12" id="KW-0234">DNA repair</keyword>
<dbReference type="CDD" id="cd03431">
    <property type="entry name" value="NUDIX_DNA_Glycosylase_C-MutY"/>
    <property type="match status" value="1"/>
</dbReference>
<evidence type="ECO:0000313" key="18">
    <source>
        <dbReference type="Proteomes" id="UP000296883"/>
    </source>
</evidence>
<evidence type="ECO:0000256" key="12">
    <source>
        <dbReference type="ARBA" id="ARBA00023204"/>
    </source>
</evidence>
<dbReference type="Proteomes" id="UP000297725">
    <property type="component" value="Unassembled WGS sequence"/>
</dbReference>
<proteinExistence type="inferred from homology"/>
<dbReference type="EMBL" id="SRHU01000003">
    <property type="protein sequence ID" value="TFZ43245.1"/>
    <property type="molecule type" value="Genomic_DNA"/>
</dbReference>
<dbReference type="PANTHER" id="PTHR42944:SF1">
    <property type="entry name" value="ADENINE DNA GLYCOSYLASE"/>
    <property type="match status" value="1"/>
</dbReference>
<dbReference type="PANTHER" id="PTHR42944">
    <property type="entry name" value="ADENINE DNA GLYCOSYLASE"/>
    <property type="match status" value="1"/>
</dbReference>
<evidence type="ECO:0000256" key="14">
    <source>
        <dbReference type="RuleBase" id="RU365096"/>
    </source>
</evidence>
<dbReference type="Pfam" id="PF00730">
    <property type="entry name" value="HhH-GPD"/>
    <property type="match status" value="1"/>
</dbReference>
<keyword evidence="13 14" id="KW-0326">Glycosidase</keyword>
<dbReference type="SUPFAM" id="SSF55811">
    <property type="entry name" value="Nudix"/>
    <property type="match status" value="1"/>
</dbReference>
<reference evidence="16 18" key="2">
    <citation type="journal article" date="2020" name="Int. J. Syst. Evol. Microbiol.">
        <title>Vagococcus xieshaowenii sp. nov., isolated from snow finch (Montifringilla taczanowskii) cloacal content.</title>
        <authorList>
            <person name="Ge Y."/>
            <person name="Yang J."/>
            <person name="Lai X.H."/>
            <person name="Zhang G."/>
            <person name="Jin D."/>
            <person name="Lu S."/>
            <person name="Wang B."/>
            <person name="Huang Y."/>
            <person name="Huang Y."/>
            <person name="Ren Z."/>
            <person name="Zhang X."/>
            <person name="Xu J."/>
        </authorList>
    </citation>
    <scope>NUCLEOTIDE SEQUENCE [LARGE SCALE GENOMIC DNA]</scope>
    <source>
        <strain evidence="18">personal::cf-49</strain>
        <strain evidence="16">Personal::cf-49</strain>
    </source>
</reference>
<dbReference type="InterPro" id="IPR003651">
    <property type="entry name" value="Endonuclease3_FeS-loop_motif"/>
</dbReference>
<sequence>MNKQQIKFNEEIEQYTKTWTPAKVAAFRSAFLTWYDEEKRLLPWRVNQEPYSVWVSEIMLQQTQVATVIPYYQRFMEWFPTVQDLAEAPEDKLLKAWEGLGYYSRVRNMQVAAKQVVSEFGGQFPTTSEGLKQLKGIGPYTAGAIASISFKEPAPAVDGNVMRVFSRLFGIGEDIAKPSTLKYFDAVVRHVIDPIRPGDMNQATMDLGSSICTPTKPKCEACPLQSFCLTYQQGTQENYPVKLKKIKVTHKYYLALAKENNQGQFEMIQRPSEGLLANLWTFPLIEVSKEDYERYHQEWQGTAEGVLASETDSLLKTLQREYPEAVWQKQPVGEITHVFSHLKWHVLIAYGRKNQSLIAEETDKHVWITPETFKELAVPKPQEKMNQLLKKANYIN</sequence>
<dbReference type="InterPro" id="IPR000445">
    <property type="entry name" value="HhH_motif"/>
</dbReference>
<dbReference type="Gene3D" id="1.10.1670.10">
    <property type="entry name" value="Helix-hairpin-Helix base-excision DNA repair enzymes (C-terminal)"/>
    <property type="match status" value="1"/>
</dbReference>
<dbReference type="InterPro" id="IPR044298">
    <property type="entry name" value="MIG/MutY"/>
</dbReference>
<protein>
    <recommendedName>
        <fullName evidence="5 14">Adenine DNA glycosylase</fullName>
        <ecNumber evidence="4 14">3.2.2.31</ecNumber>
    </recommendedName>
</protein>
<dbReference type="GO" id="GO:0051539">
    <property type="term" value="F:4 iron, 4 sulfur cluster binding"/>
    <property type="evidence" value="ECO:0007669"/>
    <property type="project" value="UniProtKB-UniRule"/>
</dbReference>
<evidence type="ECO:0000256" key="1">
    <source>
        <dbReference type="ARBA" id="ARBA00000843"/>
    </source>
</evidence>
<dbReference type="SMART" id="SM00478">
    <property type="entry name" value="ENDO3c"/>
    <property type="match status" value="1"/>
</dbReference>
<evidence type="ECO:0000313" key="17">
    <source>
        <dbReference type="EMBL" id="TFZ43245.1"/>
    </source>
</evidence>
<dbReference type="InterPro" id="IPR023170">
    <property type="entry name" value="HhH_base_excis_C"/>
</dbReference>
<dbReference type="InterPro" id="IPR011257">
    <property type="entry name" value="DNA_glycosylase"/>
</dbReference>
<dbReference type="InterPro" id="IPR004035">
    <property type="entry name" value="Endouclease-III_FeS-bd_BS"/>
</dbReference>
<keyword evidence="18" id="KW-1185">Reference proteome</keyword>
<evidence type="ECO:0000256" key="7">
    <source>
        <dbReference type="ARBA" id="ARBA00022723"/>
    </source>
</evidence>